<reference evidence="1" key="1">
    <citation type="submission" date="2016-08" db="EMBL/GenBank/DDBJ databases">
        <authorList>
            <person name="Ngugi D.K."/>
            <person name="Miyake S."/>
            <person name="Stingl U."/>
        </authorList>
    </citation>
    <scope>NUCLEOTIDE SEQUENCE</scope>
    <source>
        <strain evidence="1">SCG-D08WGA-EpuloA1</strain>
    </source>
</reference>
<dbReference type="EMBL" id="LJHD01000253">
    <property type="protein sequence ID" value="ONI39747.1"/>
    <property type="molecule type" value="Genomic_DNA"/>
</dbReference>
<keyword evidence="2" id="KW-1185">Reference proteome</keyword>
<name>A0ACC8XBT6_9FIRM</name>
<accession>A0ACC8XBT6</accession>
<proteinExistence type="predicted"/>
<evidence type="ECO:0000313" key="2">
    <source>
        <dbReference type="Proteomes" id="UP000188637"/>
    </source>
</evidence>
<gene>
    <name evidence="1" type="ORF">AN640_01635</name>
</gene>
<protein>
    <submittedName>
        <fullName evidence="1">Uncharacterized protein</fullName>
    </submittedName>
</protein>
<evidence type="ECO:0000313" key="1">
    <source>
        <dbReference type="EMBL" id="ONI39747.1"/>
    </source>
</evidence>
<organism evidence="1 2">
    <name type="scientific">Candidatus Epulonipiscium fishelsonii</name>
    <dbReference type="NCBI Taxonomy" id="77094"/>
    <lineage>
        <taxon>Bacteria</taxon>
        <taxon>Bacillati</taxon>
        <taxon>Bacillota</taxon>
        <taxon>Clostridia</taxon>
        <taxon>Lachnospirales</taxon>
        <taxon>Lachnospiraceae</taxon>
        <taxon>Candidatus Epulonipiscium</taxon>
    </lineage>
</organism>
<sequence length="956" mass="107179">MSVVKTTLNVDSVNYEEIFTCAIDVSLNSLDEEISSAYIKLFIPDFIEFSTSAVQKPIREIKQEKTTDGTNVIFDFGTNIDEGVATQIEITGQFKLETAPNEIYMPNPELYTNDTFSTRAINQSIVTLKIEPNFQLSRKIVLPEINPAAGGEVYFCVSLENLGDLGAELKNIVIRIPASTLSEGFKIDETYTPAGFDESSSTFKDISQDGNIATITNTELIFKLSSYKGQKYNFFYKIILSKNLVEGEQIPSVAYWICDERHEEDMEVNSFTISEPVYNAEISSYGPLYTIKNELFNYAHNVTNTGNQILYDVYIKAELDDAINYTNITTGTFQLMGIKELLEAEYYIDFTTTNELSGRLGPFSTKVNEKVDLSKVISSNDNLSTLTWDLAALGVGVETKASFEINGVVKDNIELNSRILNHFEINWSENGEDQVKSKNVITEVDNLCVLAPIASRLTKYKVIPGETIRYKIGANCFWSRLKNPILAMFLPNQLTYVGDEVFTYSDYFTETPEGVANPKIEVLENFNNTDQTLVKFIYDYDFNQRAAFDIEFSAKVDIGAIGEIETQLMLNSRDNIGEVGEFDDIFEGNLAEPSINTPYVLSNFVSNNIELFASVNFDTKIKGEFDKEFIDEFEIAKTPEAGNVEYITRISNIGNANFTSIEIVDILPYVGDKGVVQINTPRGSEFAVYTVNDVVVDNSTVMYSETLNPHRFGDNLQLIGKDNNWQTKLPTEATNVKAFKISSNTILKPNETIEFKIYATTPSGVPLNSIAYNSFAAKMEYEDEEGNKQFLLPVEPPKTGVQIVQSEEGTIRLSGRIWLATAENEKYDINKTGINDVGIVLFNENGNVFATYFTTDNFDGQTGVYTFSNVPIGKYKMKIYIDTSDYVILAQDTVNQNGVTPSLDATEDLEINIALKVRKKIDSVLTANANARGMIRNVLYSQILTQMKMENIMEMI</sequence>
<comment type="caution">
    <text evidence="1">The sequence shown here is derived from an EMBL/GenBank/DDBJ whole genome shotgun (WGS) entry which is preliminary data.</text>
</comment>
<dbReference type="Proteomes" id="UP000188637">
    <property type="component" value="Unassembled WGS sequence"/>
</dbReference>